<dbReference type="STRING" id="1834516.BL253_20695"/>
<dbReference type="PANTHER" id="PTHR21240">
    <property type="entry name" value="2-AMINO-3-CARBOXYLMUCONATE-6-SEMIALDEHYDE DECARBOXYLASE"/>
    <property type="match status" value="1"/>
</dbReference>
<dbReference type="InterPro" id="IPR032466">
    <property type="entry name" value="Metal_Hydrolase"/>
</dbReference>
<dbReference type="GO" id="GO:0005737">
    <property type="term" value="C:cytoplasm"/>
    <property type="evidence" value="ECO:0007669"/>
    <property type="project" value="TreeGrafter"/>
</dbReference>
<protein>
    <submittedName>
        <fullName evidence="3">Amidohydrolase</fullName>
    </submittedName>
</protein>
<dbReference type="AlphaFoldDB" id="A0A1V2I7K8"/>
<keyword evidence="3" id="KW-0378">Hydrolase</keyword>
<name>A0A1V2I7K8_9ACTN</name>
<dbReference type="GO" id="GO:0016831">
    <property type="term" value="F:carboxy-lyase activity"/>
    <property type="evidence" value="ECO:0007669"/>
    <property type="project" value="InterPro"/>
</dbReference>
<dbReference type="InterPro" id="IPR032465">
    <property type="entry name" value="ACMSD"/>
</dbReference>
<dbReference type="Gene3D" id="3.20.20.140">
    <property type="entry name" value="Metal-dependent hydrolases"/>
    <property type="match status" value="1"/>
</dbReference>
<dbReference type="RefSeq" id="WP_076818834.1">
    <property type="nucleotide sequence ID" value="NZ_MOMC01000043.1"/>
</dbReference>
<evidence type="ECO:0000313" key="3">
    <source>
        <dbReference type="EMBL" id="ONH28025.1"/>
    </source>
</evidence>
<dbReference type="Proteomes" id="UP000188929">
    <property type="component" value="Unassembled WGS sequence"/>
</dbReference>
<reference evidence="4" key="1">
    <citation type="submission" date="2016-10" db="EMBL/GenBank/DDBJ databases">
        <title>Frankia sp. NRRL B-16386 Genome sequencing.</title>
        <authorList>
            <person name="Ghodhbane-Gtari F."/>
            <person name="Swanson E."/>
            <person name="Gueddou A."/>
            <person name="Hezbri K."/>
            <person name="Ktari K."/>
            <person name="Nouioui I."/>
            <person name="Morris K."/>
            <person name="Simpson S."/>
            <person name="Abebe-Akele F."/>
            <person name="Thomas K."/>
            <person name="Gtari M."/>
            <person name="Tisa L.S."/>
        </authorList>
    </citation>
    <scope>NUCLEOTIDE SEQUENCE [LARGE SCALE GENOMIC DNA]</scope>
    <source>
        <strain evidence="4">NRRL B-16386</strain>
    </source>
</reference>
<evidence type="ECO:0000259" key="2">
    <source>
        <dbReference type="Pfam" id="PF04909"/>
    </source>
</evidence>
<gene>
    <name evidence="3" type="ORF">BL253_20695</name>
</gene>
<evidence type="ECO:0000313" key="4">
    <source>
        <dbReference type="Proteomes" id="UP000188929"/>
    </source>
</evidence>
<comment type="caution">
    <text evidence="3">The sequence shown here is derived from an EMBL/GenBank/DDBJ whole genome shotgun (WGS) entry which is preliminary data.</text>
</comment>
<feature type="domain" description="Amidohydrolase-related" evidence="2">
    <location>
        <begin position="111"/>
        <end position="400"/>
    </location>
</feature>
<dbReference type="SUPFAM" id="SSF51556">
    <property type="entry name" value="Metallo-dependent hydrolases"/>
    <property type="match status" value="1"/>
</dbReference>
<dbReference type="Pfam" id="PF04909">
    <property type="entry name" value="Amidohydro_2"/>
    <property type="match status" value="1"/>
</dbReference>
<keyword evidence="4" id="KW-1185">Reference proteome</keyword>
<evidence type="ECO:0000256" key="1">
    <source>
        <dbReference type="ARBA" id="ARBA00023239"/>
    </source>
</evidence>
<keyword evidence="1" id="KW-0456">Lyase</keyword>
<dbReference type="OrthoDB" id="8673349at2"/>
<dbReference type="GO" id="GO:0016787">
    <property type="term" value="F:hydrolase activity"/>
    <property type="evidence" value="ECO:0007669"/>
    <property type="project" value="UniProtKB-KW"/>
</dbReference>
<dbReference type="PANTHER" id="PTHR21240:SF28">
    <property type="entry name" value="ISO-OROTATE DECARBOXYLASE (EUROFUNG)"/>
    <property type="match status" value="1"/>
</dbReference>
<organism evidence="3 4">
    <name type="scientific">Pseudofrankia asymbiotica</name>
    <dbReference type="NCBI Taxonomy" id="1834516"/>
    <lineage>
        <taxon>Bacteria</taxon>
        <taxon>Bacillati</taxon>
        <taxon>Actinomycetota</taxon>
        <taxon>Actinomycetes</taxon>
        <taxon>Frankiales</taxon>
        <taxon>Frankiaceae</taxon>
        <taxon>Pseudofrankia</taxon>
    </lineage>
</organism>
<sequence length="413" mass="45839">MLRDSVQLVSVDDHVIEPPTIWTDRLPAKYREAGPHIVEGEGGVLDWQYEDRRYPLSMQGSVHTRRFHGRSSTAGAASSDAGSGAATGTLAEKLAAQGSEIVARHYDDMIPGCYDPKARVADMDRDGIQAATVFATFPRYCGQTFNEAKDRELGLLCVQAYNDWMIDEWCGAAPERFIPMVLVPLWDPELAAAEVRRMAARGAKAVSFSENPSALGLPSFWTNYWDPFLDAAEETGLPLCTHIGSSSKMVVPSPESAPTVPITLCGLNSMSASTDLIFSGALTRHPDLKIALSEGGSGWVPYLVDRMDYTWERTRLDVDRSIPPSELFRRHFWTCFISDPVAVRLRDLIGVDRLMWECDYPHNDSNWPNAREGLAKELADVADDDAARIAEINARELFDFWPAGRREELGLAQ</sequence>
<accession>A0A1V2I7K8</accession>
<dbReference type="EMBL" id="MOMC01000043">
    <property type="protein sequence ID" value="ONH28025.1"/>
    <property type="molecule type" value="Genomic_DNA"/>
</dbReference>
<dbReference type="InterPro" id="IPR006680">
    <property type="entry name" value="Amidohydro-rel"/>
</dbReference>
<proteinExistence type="predicted"/>
<dbReference type="GO" id="GO:0019748">
    <property type="term" value="P:secondary metabolic process"/>
    <property type="evidence" value="ECO:0007669"/>
    <property type="project" value="TreeGrafter"/>
</dbReference>